<proteinExistence type="predicted"/>
<sequence length="97" mass="10861">MCKTAGRGRETRNSSPCLTGDRHNLSVAPHAAAMRVNVYFPTGFRLRTCRLGISISLSIFYFVFQYGFCLCRALVWEANTVICSATGCYQTQNLRGR</sequence>
<dbReference type="Proteomes" id="UP000308600">
    <property type="component" value="Unassembled WGS sequence"/>
</dbReference>
<evidence type="ECO:0000313" key="1">
    <source>
        <dbReference type="EMBL" id="TFK71716.1"/>
    </source>
</evidence>
<name>A0ACD3B285_9AGAR</name>
<organism evidence="1 2">
    <name type="scientific">Pluteus cervinus</name>
    <dbReference type="NCBI Taxonomy" id="181527"/>
    <lineage>
        <taxon>Eukaryota</taxon>
        <taxon>Fungi</taxon>
        <taxon>Dikarya</taxon>
        <taxon>Basidiomycota</taxon>
        <taxon>Agaricomycotina</taxon>
        <taxon>Agaricomycetes</taxon>
        <taxon>Agaricomycetidae</taxon>
        <taxon>Agaricales</taxon>
        <taxon>Pluteineae</taxon>
        <taxon>Pluteaceae</taxon>
        <taxon>Pluteus</taxon>
    </lineage>
</organism>
<protein>
    <submittedName>
        <fullName evidence="1">Uncharacterized protein</fullName>
    </submittedName>
</protein>
<evidence type="ECO:0000313" key="2">
    <source>
        <dbReference type="Proteomes" id="UP000308600"/>
    </source>
</evidence>
<accession>A0ACD3B285</accession>
<keyword evidence="2" id="KW-1185">Reference proteome</keyword>
<gene>
    <name evidence="1" type="ORF">BDN72DRAFT_416468</name>
</gene>
<dbReference type="EMBL" id="ML208294">
    <property type="protein sequence ID" value="TFK71716.1"/>
    <property type="molecule type" value="Genomic_DNA"/>
</dbReference>
<reference evidence="1 2" key="1">
    <citation type="journal article" date="2019" name="Nat. Ecol. Evol.">
        <title>Megaphylogeny resolves global patterns of mushroom evolution.</title>
        <authorList>
            <person name="Varga T."/>
            <person name="Krizsan K."/>
            <person name="Foldi C."/>
            <person name="Dima B."/>
            <person name="Sanchez-Garcia M."/>
            <person name="Sanchez-Ramirez S."/>
            <person name="Szollosi G.J."/>
            <person name="Szarkandi J.G."/>
            <person name="Papp V."/>
            <person name="Albert L."/>
            <person name="Andreopoulos W."/>
            <person name="Angelini C."/>
            <person name="Antonin V."/>
            <person name="Barry K.W."/>
            <person name="Bougher N.L."/>
            <person name="Buchanan P."/>
            <person name="Buyck B."/>
            <person name="Bense V."/>
            <person name="Catcheside P."/>
            <person name="Chovatia M."/>
            <person name="Cooper J."/>
            <person name="Damon W."/>
            <person name="Desjardin D."/>
            <person name="Finy P."/>
            <person name="Geml J."/>
            <person name="Haridas S."/>
            <person name="Hughes K."/>
            <person name="Justo A."/>
            <person name="Karasinski D."/>
            <person name="Kautmanova I."/>
            <person name="Kiss B."/>
            <person name="Kocsube S."/>
            <person name="Kotiranta H."/>
            <person name="LaButti K.M."/>
            <person name="Lechner B.E."/>
            <person name="Liimatainen K."/>
            <person name="Lipzen A."/>
            <person name="Lukacs Z."/>
            <person name="Mihaltcheva S."/>
            <person name="Morgado L.N."/>
            <person name="Niskanen T."/>
            <person name="Noordeloos M.E."/>
            <person name="Ohm R.A."/>
            <person name="Ortiz-Santana B."/>
            <person name="Ovrebo C."/>
            <person name="Racz N."/>
            <person name="Riley R."/>
            <person name="Savchenko A."/>
            <person name="Shiryaev A."/>
            <person name="Soop K."/>
            <person name="Spirin V."/>
            <person name="Szebenyi C."/>
            <person name="Tomsovsky M."/>
            <person name="Tulloss R.E."/>
            <person name="Uehling J."/>
            <person name="Grigoriev I.V."/>
            <person name="Vagvolgyi C."/>
            <person name="Papp T."/>
            <person name="Martin F.M."/>
            <person name="Miettinen O."/>
            <person name="Hibbett D.S."/>
            <person name="Nagy L.G."/>
        </authorList>
    </citation>
    <scope>NUCLEOTIDE SEQUENCE [LARGE SCALE GENOMIC DNA]</scope>
    <source>
        <strain evidence="1 2">NL-1719</strain>
    </source>
</reference>